<proteinExistence type="predicted"/>
<keyword evidence="2" id="KW-1185">Reference proteome</keyword>
<organism evidence="1 2">
    <name type="scientific">Riccia fluitans</name>
    <dbReference type="NCBI Taxonomy" id="41844"/>
    <lineage>
        <taxon>Eukaryota</taxon>
        <taxon>Viridiplantae</taxon>
        <taxon>Streptophyta</taxon>
        <taxon>Embryophyta</taxon>
        <taxon>Marchantiophyta</taxon>
        <taxon>Marchantiopsida</taxon>
        <taxon>Marchantiidae</taxon>
        <taxon>Marchantiales</taxon>
        <taxon>Ricciaceae</taxon>
        <taxon>Riccia</taxon>
    </lineage>
</organism>
<protein>
    <submittedName>
        <fullName evidence="1">Uncharacterized protein</fullName>
    </submittedName>
</protein>
<dbReference type="Proteomes" id="UP001605036">
    <property type="component" value="Unassembled WGS sequence"/>
</dbReference>
<name>A0ABD1Y6N8_9MARC</name>
<dbReference type="AlphaFoldDB" id="A0ABD1Y6N8"/>
<accession>A0ABD1Y6N8</accession>
<sequence>MRRAAKEATLGDLAGRHHEVTLTRIKIRKCDSVLGLVPFGVDATSFALASFSRLLSSYLLQLPHRRLTTATSLGATQASTVFQRVL</sequence>
<gene>
    <name evidence="1" type="ORF">R1flu_002455</name>
</gene>
<reference evidence="1 2" key="1">
    <citation type="submission" date="2024-09" db="EMBL/GenBank/DDBJ databases">
        <title>Chromosome-scale assembly of Riccia fluitans.</title>
        <authorList>
            <person name="Paukszto L."/>
            <person name="Sawicki J."/>
            <person name="Karawczyk K."/>
            <person name="Piernik-Szablinska J."/>
            <person name="Szczecinska M."/>
            <person name="Mazdziarz M."/>
        </authorList>
    </citation>
    <scope>NUCLEOTIDE SEQUENCE [LARGE SCALE GENOMIC DNA]</scope>
    <source>
        <strain evidence="1">Rf_01</strain>
        <tissue evidence="1">Aerial parts of the thallus</tissue>
    </source>
</reference>
<evidence type="ECO:0000313" key="2">
    <source>
        <dbReference type="Proteomes" id="UP001605036"/>
    </source>
</evidence>
<comment type="caution">
    <text evidence="1">The sequence shown here is derived from an EMBL/GenBank/DDBJ whole genome shotgun (WGS) entry which is preliminary data.</text>
</comment>
<dbReference type="EMBL" id="JBHFFA010000006">
    <property type="protein sequence ID" value="KAL2622250.1"/>
    <property type="molecule type" value="Genomic_DNA"/>
</dbReference>
<evidence type="ECO:0000313" key="1">
    <source>
        <dbReference type="EMBL" id="KAL2622250.1"/>
    </source>
</evidence>